<reference evidence="4" key="2">
    <citation type="submission" date="2021-10" db="EMBL/GenBank/DDBJ databases">
        <title>Complete genome sequences of five Ralstonia solancearum strains isolated from sunflower.</title>
        <authorList>
            <person name="She X."/>
            <person name="He Z."/>
        </authorList>
    </citation>
    <scope>NUCLEOTIDE SEQUENCE</scope>
    <source>
        <strain evidence="4">RS638</strain>
    </source>
</reference>
<dbReference type="InterPro" id="IPR004386">
    <property type="entry name" value="Toxin_YafQ-like"/>
</dbReference>
<evidence type="ECO:0000256" key="2">
    <source>
        <dbReference type="PIRSR" id="PIRSR006156-1"/>
    </source>
</evidence>
<reference evidence="3" key="1">
    <citation type="submission" date="2015-10" db="EMBL/GenBank/DDBJ databases">
        <authorList>
            <person name="Gilbert D.G."/>
        </authorList>
    </citation>
    <scope>NUCLEOTIDE SEQUENCE</scope>
    <source>
        <strain evidence="3">Phyl III-seqv23</strain>
    </source>
</reference>
<dbReference type="AlphaFoldDB" id="A0A0S4X1W8"/>
<dbReference type="NCBIfam" id="TIGR02385">
    <property type="entry name" value="RelE_StbE"/>
    <property type="match status" value="1"/>
</dbReference>
<evidence type="ECO:0000256" key="1">
    <source>
        <dbReference type="ARBA" id="ARBA00022649"/>
    </source>
</evidence>
<sequence length="106" mass="12262">MTSKKPASSKRATPPRACDYTKTFLKDWERLSRSGRYDLKRLKEAMLLLIANDEPLGPEWLDHPLKGDWADHRECHIGGDFLLIYRLDGNSIMFVRAGTHSELFEE</sequence>
<dbReference type="InterPro" id="IPR007712">
    <property type="entry name" value="RelE/ParE_toxin"/>
</dbReference>
<gene>
    <name evidence="4" type="ORF">LH706_01740</name>
    <name evidence="3" type="ORF">RUN215_v1_1560016</name>
</gene>
<accession>A0A0S4X1W8</accession>
<dbReference type="PANTHER" id="PTHR40588:SF1">
    <property type="entry name" value="MRNA INTERFERASE TOXIN YAFQ"/>
    <property type="match status" value="1"/>
</dbReference>
<dbReference type="GO" id="GO:0004521">
    <property type="term" value="F:RNA endonuclease activity"/>
    <property type="evidence" value="ECO:0007669"/>
    <property type="project" value="TreeGrafter"/>
</dbReference>
<dbReference type="SUPFAM" id="SSF143011">
    <property type="entry name" value="RelE-like"/>
    <property type="match status" value="1"/>
</dbReference>
<name>A0A0S4X1W8_RALSL</name>
<evidence type="ECO:0000313" key="4">
    <source>
        <dbReference type="EMBL" id="UZF15219.1"/>
    </source>
</evidence>
<dbReference type="InterPro" id="IPR035093">
    <property type="entry name" value="RelE/ParE_toxin_dom_sf"/>
</dbReference>
<dbReference type="GO" id="GO:0006415">
    <property type="term" value="P:translational termination"/>
    <property type="evidence" value="ECO:0007669"/>
    <property type="project" value="TreeGrafter"/>
</dbReference>
<proteinExistence type="predicted"/>
<feature type="active site" description="Proton donor" evidence="2">
    <location>
        <position position="100"/>
    </location>
</feature>
<evidence type="ECO:0000313" key="3">
    <source>
        <dbReference type="EMBL" id="CUV57887.1"/>
    </source>
</evidence>
<dbReference type="EMBL" id="LN899820">
    <property type="protein sequence ID" value="CUV57887.1"/>
    <property type="molecule type" value="Genomic_DNA"/>
</dbReference>
<dbReference type="GO" id="GO:0006402">
    <property type="term" value="P:mRNA catabolic process"/>
    <property type="evidence" value="ECO:0007669"/>
    <property type="project" value="TreeGrafter"/>
</dbReference>
<organism evidence="3">
    <name type="scientific">Ralstonia solanacearum</name>
    <name type="common">Pseudomonas solanacearum</name>
    <dbReference type="NCBI Taxonomy" id="305"/>
    <lineage>
        <taxon>Bacteria</taxon>
        <taxon>Pseudomonadati</taxon>
        <taxon>Pseudomonadota</taxon>
        <taxon>Betaproteobacteria</taxon>
        <taxon>Burkholderiales</taxon>
        <taxon>Burkholderiaceae</taxon>
        <taxon>Ralstonia</taxon>
        <taxon>Ralstonia solanacearum species complex</taxon>
    </lineage>
</organism>
<dbReference type="PANTHER" id="PTHR40588">
    <property type="entry name" value="MRNA INTERFERASE TOXIN YAFQ"/>
    <property type="match status" value="1"/>
</dbReference>
<protein>
    <submittedName>
        <fullName evidence="3">Translation repressor RelE</fullName>
    </submittedName>
    <submittedName>
        <fullName evidence="4">Type II toxin-antitoxin system YafQ family toxin</fullName>
    </submittedName>
</protein>
<dbReference type="Gene3D" id="3.30.2310.20">
    <property type="entry name" value="RelE-like"/>
    <property type="match status" value="1"/>
</dbReference>
<dbReference type="EMBL" id="CP085043">
    <property type="protein sequence ID" value="UZF15219.1"/>
    <property type="molecule type" value="Genomic_DNA"/>
</dbReference>
<keyword evidence="1" id="KW-1277">Toxin-antitoxin system</keyword>
<dbReference type="PIRSF" id="PIRSF006156">
    <property type="entry name" value="YafQ"/>
    <property type="match status" value="1"/>
</dbReference>
<dbReference type="Pfam" id="PF15738">
    <property type="entry name" value="YafQ_toxin"/>
    <property type="match status" value="1"/>
</dbReference>